<gene>
    <name evidence="2" type="ORF">METZ01_LOCUS293382</name>
</gene>
<reference evidence="2" key="1">
    <citation type="submission" date="2018-05" db="EMBL/GenBank/DDBJ databases">
        <authorList>
            <person name="Lanie J.A."/>
            <person name="Ng W.-L."/>
            <person name="Kazmierczak K.M."/>
            <person name="Andrzejewski T.M."/>
            <person name="Davidsen T.M."/>
            <person name="Wayne K.J."/>
            <person name="Tettelin H."/>
            <person name="Glass J.I."/>
            <person name="Rusch D."/>
            <person name="Podicherti R."/>
            <person name="Tsui H.-C.T."/>
            <person name="Winkler M.E."/>
        </authorList>
    </citation>
    <scope>NUCLEOTIDE SEQUENCE</scope>
</reference>
<sequence>MTSFGCFVRERRESLREDDPAYSIRRVAQRMGIQPSYLSKVERGEVAPPSEETTRKLAAELDVDTDVLLALAGKVSSDLQDAIRKRPALFAELIRGLKEMPDHAVLRLVREVRDGEW</sequence>
<dbReference type="PROSITE" id="PS50943">
    <property type="entry name" value="HTH_CROC1"/>
    <property type="match status" value="1"/>
</dbReference>
<dbReference type="GO" id="GO:0003677">
    <property type="term" value="F:DNA binding"/>
    <property type="evidence" value="ECO:0007669"/>
    <property type="project" value="InterPro"/>
</dbReference>
<feature type="domain" description="HTH cro/C1-type" evidence="1">
    <location>
        <begin position="8"/>
        <end position="68"/>
    </location>
</feature>
<dbReference type="SMART" id="SM00530">
    <property type="entry name" value="HTH_XRE"/>
    <property type="match status" value="1"/>
</dbReference>
<organism evidence="2">
    <name type="scientific">marine metagenome</name>
    <dbReference type="NCBI Taxonomy" id="408172"/>
    <lineage>
        <taxon>unclassified sequences</taxon>
        <taxon>metagenomes</taxon>
        <taxon>ecological metagenomes</taxon>
    </lineage>
</organism>
<dbReference type="Gene3D" id="1.10.260.40">
    <property type="entry name" value="lambda repressor-like DNA-binding domains"/>
    <property type="match status" value="1"/>
</dbReference>
<dbReference type="InterPro" id="IPR010982">
    <property type="entry name" value="Lambda_DNA-bd_dom_sf"/>
</dbReference>
<dbReference type="SUPFAM" id="SSF47413">
    <property type="entry name" value="lambda repressor-like DNA-binding domains"/>
    <property type="match status" value="1"/>
</dbReference>
<evidence type="ECO:0000259" key="1">
    <source>
        <dbReference type="PROSITE" id="PS50943"/>
    </source>
</evidence>
<protein>
    <recommendedName>
        <fullName evidence="1">HTH cro/C1-type domain-containing protein</fullName>
    </recommendedName>
</protein>
<proteinExistence type="predicted"/>
<dbReference type="AlphaFoldDB" id="A0A382LVG8"/>
<dbReference type="InterPro" id="IPR001387">
    <property type="entry name" value="Cro/C1-type_HTH"/>
</dbReference>
<dbReference type="CDD" id="cd00093">
    <property type="entry name" value="HTH_XRE"/>
    <property type="match status" value="1"/>
</dbReference>
<dbReference type="Pfam" id="PF13560">
    <property type="entry name" value="HTH_31"/>
    <property type="match status" value="1"/>
</dbReference>
<evidence type="ECO:0000313" key="2">
    <source>
        <dbReference type="EMBL" id="SVC40528.1"/>
    </source>
</evidence>
<accession>A0A382LVG8</accession>
<name>A0A382LVG8_9ZZZZ</name>
<dbReference type="EMBL" id="UINC01089434">
    <property type="protein sequence ID" value="SVC40528.1"/>
    <property type="molecule type" value="Genomic_DNA"/>
</dbReference>